<dbReference type="InterPro" id="IPR003423">
    <property type="entry name" value="OMP_efflux"/>
</dbReference>
<name>A0ABT7QX57_9BACT</name>
<keyword evidence="9" id="KW-1185">Reference proteome</keyword>
<dbReference type="Gene3D" id="1.20.1600.10">
    <property type="entry name" value="Outer membrane efflux proteins (OEP)"/>
    <property type="match status" value="1"/>
</dbReference>
<proteinExistence type="inferred from homology"/>
<protein>
    <submittedName>
        <fullName evidence="8">TolC family protein</fullName>
    </submittedName>
</protein>
<dbReference type="PANTHER" id="PTHR30026:SF20">
    <property type="entry name" value="OUTER MEMBRANE PROTEIN TOLC"/>
    <property type="match status" value="1"/>
</dbReference>
<evidence type="ECO:0000256" key="2">
    <source>
        <dbReference type="ARBA" id="ARBA00007613"/>
    </source>
</evidence>
<comment type="caution">
    <text evidence="8">The sequence shown here is derived from an EMBL/GenBank/DDBJ whole genome shotgun (WGS) entry which is preliminary data.</text>
</comment>
<evidence type="ECO:0000313" key="8">
    <source>
        <dbReference type="EMBL" id="MDM5270921.1"/>
    </source>
</evidence>
<dbReference type="PANTHER" id="PTHR30026">
    <property type="entry name" value="OUTER MEMBRANE PROTEIN TOLC"/>
    <property type="match status" value="1"/>
</dbReference>
<evidence type="ECO:0000256" key="4">
    <source>
        <dbReference type="ARBA" id="ARBA00022452"/>
    </source>
</evidence>
<keyword evidence="4" id="KW-1134">Transmembrane beta strand</keyword>
<evidence type="ECO:0000256" key="5">
    <source>
        <dbReference type="ARBA" id="ARBA00022692"/>
    </source>
</evidence>
<reference evidence="8" key="1">
    <citation type="submission" date="2023-01" db="EMBL/GenBank/DDBJ databases">
        <title>Sulfurovum sp. zt1-1 genome assembly.</title>
        <authorList>
            <person name="Wang J."/>
        </authorList>
    </citation>
    <scope>NUCLEOTIDE SEQUENCE</scope>
    <source>
        <strain evidence="8">Zt1-1</strain>
    </source>
</reference>
<dbReference type="RefSeq" id="WP_289412196.1">
    <property type="nucleotide sequence ID" value="NZ_JAQIBD010000001.1"/>
</dbReference>
<sequence>MRIIWMVLLPIWLTAQDYGLKSLITHAHQNNPMIKATELNTQAKSKELEAAKSAFWPALDIGGSYSRVNPTTLVNPGEVTSGYATVSMELYDGGRKSAFTRAKRFEYSASLFEQEAFAKNLSLKVIDHYYTVRKLQAMLSALYGQSKELKAQLDRIRKFHAAGLATQEDIDKLVAVYENNRYTIENTKLALETRMENLRLESGLPVDTLKKSMFKEPHNVTFEPYENSKILKATANALNENANAINAGYLPQITIQDTYSRSDYDNLASSPGLDPSSILLDHQNQASVSVSMRLFDNGKMKKEKEALQYQKLALESEREYRINEQKMQFRLSQKNLQTIQAKLKSARSELTSAQSTYRAIVKKFENGLVDNIAYLDALNNQTLAKARFDETRFDYEIAKSIHYYYAGKDPKEFIQ</sequence>
<dbReference type="InterPro" id="IPR051906">
    <property type="entry name" value="TolC-like"/>
</dbReference>
<accession>A0ABT7QX57</accession>
<organism evidence="8 9">
    <name type="scientific">Sulfurovum zhangzhouensis</name>
    <dbReference type="NCBI Taxonomy" id="3019067"/>
    <lineage>
        <taxon>Bacteria</taxon>
        <taxon>Pseudomonadati</taxon>
        <taxon>Campylobacterota</taxon>
        <taxon>Epsilonproteobacteria</taxon>
        <taxon>Campylobacterales</taxon>
        <taxon>Sulfurovaceae</taxon>
        <taxon>Sulfurovum</taxon>
    </lineage>
</organism>
<evidence type="ECO:0000256" key="1">
    <source>
        <dbReference type="ARBA" id="ARBA00004442"/>
    </source>
</evidence>
<dbReference type="SUPFAM" id="SSF56954">
    <property type="entry name" value="Outer membrane efflux proteins (OEP)"/>
    <property type="match status" value="1"/>
</dbReference>
<keyword evidence="7" id="KW-0998">Cell outer membrane</keyword>
<evidence type="ECO:0000256" key="6">
    <source>
        <dbReference type="ARBA" id="ARBA00023136"/>
    </source>
</evidence>
<dbReference type="Proteomes" id="UP001169069">
    <property type="component" value="Unassembled WGS sequence"/>
</dbReference>
<evidence type="ECO:0000256" key="7">
    <source>
        <dbReference type="ARBA" id="ARBA00023237"/>
    </source>
</evidence>
<keyword evidence="3" id="KW-0813">Transport</keyword>
<comment type="subcellular location">
    <subcellularLocation>
        <location evidence="1">Cell outer membrane</location>
    </subcellularLocation>
</comment>
<evidence type="ECO:0000313" key="9">
    <source>
        <dbReference type="Proteomes" id="UP001169069"/>
    </source>
</evidence>
<dbReference type="EMBL" id="JAQIBD010000001">
    <property type="protein sequence ID" value="MDM5270921.1"/>
    <property type="molecule type" value="Genomic_DNA"/>
</dbReference>
<comment type="similarity">
    <text evidence="2">Belongs to the outer membrane factor (OMF) (TC 1.B.17) family.</text>
</comment>
<keyword evidence="6" id="KW-0472">Membrane</keyword>
<keyword evidence="5" id="KW-0812">Transmembrane</keyword>
<gene>
    <name evidence="8" type="ORF">PGH07_01870</name>
</gene>
<dbReference type="Pfam" id="PF02321">
    <property type="entry name" value="OEP"/>
    <property type="match status" value="2"/>
</dbReference>
<evidence type="ECO:0000256" key="3">
    <source>
        <dbReference type="ARBA" id="ARBA00022448"/>
    </source>
</evidence>